<evidence type="ECO:0000313" key="6">
    <source>
        <dbReference type="EMBL" id="MFL9002811.1"/>
    </source>
</evidence>
<organism evidence="6 7">
    <name type="scientific">Pseudomonas azerbaijanorientalis</name>
    <dbReference type="NCBI Taxonomy" id="2842350"/>
    <lineage>
        <taxon>Bacteria</taxon>
        <taxon>Pseudomonadati</taxon>
        <taxon>Pseudomonadota</taxon>
        <taxon>Gammaproteobacteria</taxon>
        <taxon>Pseudomonadales</taxon>
        <taxon>Pseudomonadaceae</taxon>
        <taxon>Pseudomonas</taxon>
    </lineage>
</organism>
<dbReference type="InterPro" id="IPR032106">
    <property type="entry name" value="2-oxogl_dehyd_N"/>
</dbReference>
<evidence type="ECO:0000256" key="4">
    <source>
        <dbReference type="ARBA" id="ARBA00023052"/>
    </source>
</evidence>
<evidence type="ECO:0000259" key="5">
    <source>
        <dbReference type="Pfam" id="PF16078"/>
    </source>
</evidence>
<dbReference type="InterPro" id="IPR011603">
    <property type="entry name" value="2oxoglutarate_DH_E1"/>
</dbReference>
<keyword evidence="3" id="KW-0560">Oxidoreductase</keyword>
<evidence type="ECO:0000313" key="7">
    <source>
        <dbReference type="Proteomes" id="UP001628646"/>
    </source>
</evidence>
<name>A0ABW8WD12_9PSED</name>
<dbReference type="PANTHER" id="PTHR23152:SF4">
    <property type="entry name" value="2-OXOADIPATE DEHYDROGENASE COMPLEX COMPONENT E1"/>
    <property type="match status" value="1"/>
</dbReference>
<protein>
    <submittedName>
        <fullName evidence="6">2-oxoglutarate dehydrogenase E1 subunit family protein</fullName>
    </submittedName>
</protein>
<dbReference type="Pfam" id="PF16078">
    <property type="entry name" value="2-oxogl_dehyd_N"/>
    <property type="match status" value="1"/>
</dbReference>
<comment type="cofactor">
    <cofactor evidence="1">
        <name>thiamine diphosphate</name>
        <dbReference type="ChEBI" id="CHEBI:58937"/>
    </cofactor>
</comment>
<keyword evidence="7" id="KW-1185">Reference proteome</keyword>
<dbReference type="Gene3D" id="1.10.287.1150">
    <property type="entry name" value="TPP helical domain"/>
    <property type="match status" value="1"/>
</dbReference>
<comment type="caution">
    <text evidence="6">The sequence shown here is derived from an EMBL/GenBank/DDBJ whole genome shotgun (WGS) entry which is preliminary data.</text>
</comment>
<sequence length="149" mass="16847">MHESVMQRMWNSAHLSGGNAAYVEELYELYLHDPNAVPEEWRTYFQKLPADGNPAPDVSHSTVRDHFVLLAKNQRRAQPVSAGSVSSEHEKKQVEVLRLIHAYRLRGHQASTLDPLGLWQRPAPADLSIDHYGLTGADLDTTFRTGELY</sequence>
<comment type="similarity">
    <text evidence="2">Belongs to the alpha-ketoglutarate dehydrogenase family.</text>
</comment>
<evidence type="ECO:0000256" key="2">
    <source>
        <dbReference type="ARBA" id="ARBA00006936"/>
    </source>
</evidence>
<keyword evidence="4" id="KW-0786">Thiamine pyrophosphate</keyword>
<proteinExistence type="inferred from homology"/>
<accession>A0ABW8WD12</accession>
<feature type="non-terminal residue" evidence="6">
    <location>
        <position position="149"/>
    </location>
</feature>
<feature type="domain" description="2-oxoglutarate dehydrogenase E1 component N-terminal" evidence="5">
    <location>
        <begin position="13"/>
        <end position="50"/>
    </location>
</feature>
<dbReference type="EMBL" id="JBJNUY010000037">
    <property type="protein sequence ID" value="MFL9002811.1"/>
    <property type="molecule type" value="Genomic_DNA"/>
</dbReference>
<gene>
    <name evidence="6" type="ORF">ACJ8NA_29785</name>
</gene>
<evidence type="ECO:0000256" key="1">
    <source>
        <dbReference type="ARBA" id="ARBA00001964"/>
    </source>
</evidence>
<dbReference type="RefSeq" id="WP_407803018.1">
    <property type="nucleotide sequence ID" value="NZ_JBJNUY010000037.1"/>
</dbReference>
<dbReference type="Proteomes" id="UP001628646">
    <property type="component" value="Unassembled WGS sequence"/>
</dbReference>
<reference evidence="6 7" key="1">
    <citation type="submission" date="2024-12" db="EMBL/GenBank/DDBJ databases">
        <title>Pseudomonas species isolated from Lotus nodules promote plant growth.</title>
        <authorList>
            <person name="Yu Y.-H."/>
            <person name="Kurtenbach J."/>
            <person name="Crosbie D."/>
            <person name="Brachmann A."/>
            <person name="Marin M."/>
        </authorList>
    </citation>
    <scope>NUCLEOTIDE SEQUENCE [LARGE SCALE GENOMIC DNA]</scope>
    <source>
        <strain evidence="6 7">PLb11B</strain>
    </source>
</reference>
<dbReference type="PANTHER" id="PTHR23152">
    <property type="entry name" value="2-OXOGLUTARATE DEHYDROGENASE"/>
    <property type="match status" value="1"/>
</dbReference>
<evidence type="ECO:0000256" key="3">
    <source>
        <dbReference type="ARBA" id="ARBA00023002"/>
    </source>
</evidence>